<organism evidence="2">
    <name type="scientific">Rosellinia necatrix</name>
    <name type="common">White root-rot fungus</name>
    <dbReference type="NCBI Taxonomy" id="77044"/>
    <lineage>
        <taxon>Eukaryota</taxon>
        <taxon>Fungi</taxon>
        <taxon>Dikarya</taxon>
        <taxon>Ascomycota</taxon>
        <taxon>Pezizomycotina</taxon>
        <taxon>Sordariomycetes</taxon>
        <taxon>Xylariomycetidae</taxon>
        <taxon>Xylariales</taxon>
        <taxon>Xylariaceae</taxon>
        <taxon>Rosellinia</taxon>
    </lineage>
</organism>
<proteinExistence type="inferred from homology"/>
<dbReference type="SUPFAM" id="SSF53335">
    <property type="entry name" value="S-adenosyl-L-methionine-dependent methyltransferases"/>
    <property type="match status" value="1"/>
</dbReference>
<comment type="similarity">
    <text evidence="1">Belongs to the methyltransferase superfamily. LaeA methyltransferase family.</text>
</comment>
<dbReference type="AlphaFoldDB" id="A0A1W2TWW0"/>
<dbReference type="Gene3D" id="3.40.50.150">
    <property type="entry name" value="Vaccinia Virus protein VP39"/>
    <property type="match status" value="1"/>
</dbReference>
<protein>
    <submittedName>
        <fullName evidence="2">Putative methyltransferase domain-containing protein</fullName>
    </submittedName>
</protein>
<dbReference type="InterPro" id="IPR029063">
    <property type="entry name" value="SAM-dependent_MTases_sf"/>
</dbReference>
<dbReference type="GO" id="GO:0032259">
    <property type="term" value="P:methylation"/>
    <property type="evidence" value="ECO:0007669"/>
    <property type="project" value="UniProtKB-KW"/>
</dbReference>
<dbReference type="GO" id="GO:0008168">
    <property type="term" value="F:methyltransferase activity"/>
    <property type="evidence" value="ECO:0007669"/>
    <property type="project" value="UniProtKB-KW"/>
</dbReference>
<keyword evidence="2" id="KW-0808">Transferase</keyword>
<dbReference type="Pfam" id="PF13489">
    <property type="entry name" value="Methyltransf_23"/>
    <property type="match status" value="1"/>
</dbReference>
<dbReference type="OMA" id="NDHIARW"/>
<evidence type="ECO:0000313" key="2">
    <source>
        <dbReference type="EMBL" id="GAP93175.2"/>
    </source>
</evidence>
<name>A0A1W2TWW0_ROSNE</name>
<accession>A0A1W2TWW0</accession>
<dbReference type="PANTHER" id="PTHR43591:SF24">
    <property type="entry name" value="2-METHOXY-6-POLYPRENYL-1,4-BENZOQUINOL METHYLASE, MITOCHONDRIAL"/>
    <property type="match status" value="1"/>
</dbReference>
<sequence length="320" mass="35948">MTSGDSNLGNYVMTRSDNELQSEQSRLDMQHEVWLLTLGGQLHKSLLPSPQRAILDIGTGTGAWAMAMARAWPDATVIATDLTPPQDHPQNIGITNLYFKTSDADQQWDFYPGQFDFIHGRMLASGIHDWPGLLAKSFAHLRPGGKLELLDICHPFRAAISQFDNGEASPFIHFGQCLERVYASKGLDYQAMTKHVHRLSKLGFRNINDHIARWPLGEWAKTPREKQIGKLTLKNFLKFIDMAGVAILTDGNSMSQVVAEEVARRAKEDLITACLDKQFYLMIRIHTAEKPDMGWQVEEQGDRSVAVEEENTAHLDIGHN</sequence>
<reference evidence="2" key="1">
    <citation type="submission" date="2016-03" db="EMBL/GenBank/DDBJ databases">
        <title>Draft genome sequence of Rosellinia necatrix.</title>
        <authorList>
            <person name="Kanematsu S."/>
        </authorList>
    </citation>
    <scope>NUCLEOTIDE SEQUENCE [LARGE SCALE GENOMIC DNA]</scope>
    <source>
        <strain evidence="2">W97</strain>
    </source>
</reference>
<gene>
    <name evidence="2" type="ORF">SAMD00023353_10900050</name>
</gene>
<dbReference type="CDD" id="cd02440">
    <property type="entry name" value="AdoMet_MTases"/>
    <property type="match status" value="1"/>
</dbReference>
<dbReference type="Proteomes" id="UP000054516">
    <property type="component" value="Unassembled WGS sequence"/>
</dbReference>
<dbReference type="OrthoDB" id="4763171at2759"/>
<keyword evidence="2" id="KW-0489">Methyltransferase</keyword>
<evidence type="ECO:0000313" key="3">
    <source>
        <dbReference type="Proteomes" id="UP000054516"/>
    </source>
</evidence>
<keyword evidence="3" id="KW-1185">Reference proteome</keyword>
<dbReference type="EMBL" id="DF977554">
    <property type="protein sequence ID" value="GAP93175.2"/>
    <property type="molecule type" value="Genomic_DNA"/>
</dbReference>
<dbReference type="PANTHER" id="PTHR43591">
    <property type="entry name" value="METHYLTRANSFERASE"/>
    <property type="match status" value="1"/>
</dbReference>
<evidence type="ECO:0000256" key="1">
    <source>
        <dbReference type="ARBA" id="ARBA00038158"/>
    </source>
</evidence>